<dbReference type="STRING" id="1004.SAMN05661012_06624"/>
<protein>
    <recommendedName>
        <fullName evidence="2">DUF3592 domain-containing protein</fullName>
    </recommendedName>
</protein>
<dbReference type="OrthoDB" id="954326at2"/>
<evidence type="ECO:0000313" key="5">
    <source>
        <dbReference type="Proteomes" id="UP000183788"/>
    </source>
</evidence>
<gene>
    <name evidence="3" type="ORF">SAMN05661012_06624</name>
    <name evidence="4" type="ORF">SR876_03450</name>
</gene>
<keyword evidence="6" id="KW-1185">Reference proteome</keyword>
<dbReference type="RefSeq" id="WP_072366619.1">
    <property type="nucleotide sequence ID" value="NZ_CP139972.1"/>
</dbReference>
<dbReference type="EMBL" id="CP140154">
    <property type="protein sequence ID" value="WQG90539.1"/>
    <property type="molecule type" value="Genomic_DNA"/>
</dbReference>
<evidence type="ECO:0000313" key="6">
    <source>
        <dbReference type="Proteomes" id="UP001326715"/>
    </source>
</evidence>
<reference evidence="4 6" key="2">
    <citation type="submission" date="2023-11" db="EMBL/GenBank/DDBJ databases">
        <title>MicrobeMod: A computational toolkit for identifying prokaryotic methylation and restriction-modification with nanopore sequencing.</title>
        <authorList>
            <person name="Crits-Christoph A."/>
            <person name="Kang S.C."/>
            <person name="Lee H."/>
            <person name="Ostrov N."/>
        </authorList>
    </citation>
    <scope>NUCLEOTIDE SEQUENCE [LARGE SCALE GENOMIC DNA]</scope>
    <source>
        <strain evidence="4 6">ATCC 23090</strain>
    </source>
</reference>
<evidence type="ECO:0000256" key="1">
    <source>
        <dbReference type="SAM" id="Phobius"/>
    </source>
</evidence>
<evidence type="ECO:0000313" key="3">
    <source>
        <dbReference type="EMBL" id="SFW90483.1"/>
    </source>
</evidence>
<reference evidence="3 5" key="1">
    <citation type="submission" date="2016-11" db="EMBL/GenBank/DDBJ databases">
        <authorList>
            <person name="Jaros S."/>
            <person name="Januszkiewicz K."/>
            <person name="Wedrychowicz H."/>
        </authorList>
    </citation>
    <scope>NUCLEOTIDE SEQUENCE [LARGE SCALE GENOMIC DNA]</scope>
    <source>
        <strain evidence="3 5">DSM 784</strain>
    </source>
</reference>
<feature type="domain" description="DUF3592" evidence="2">
    <location>
        <begin position="46"/>
        <end position="108"/>
    </location>
</feature>
<dbReference type="Proteomes" id="UP001326715">
    <property type="component" value="Chromosome"/>
</dbReference>
<feature type="transmembrane region" description="Helical" evidence="1">
    <location>
        <begin position="15"/>
        <end position="32"/>
    </location>
</feature>
<keyword evidence="1" id="KW-0812">Transmembrane</keyword>
<organism evidence="3 5">
    <name type="scientific">Chitinophaga sancti</name>
    <dbReference type="NCBI Taxonomy" id="1004"/>
    <lineage>
        <taxon>Bacteria</taxon>
        <taxon>Pseudomonadati</taxon>
        <taxon>Bacteroidota</taxon>
        <taxon>Chitinophagia</taxon>
        <taxon>Chitinophagales</taxon>
        <taxon>Chitinophagaceae</taxon>
        <taxon>Chitinophaga</taxon>
    </lineage>
</organism>
<evidence type="ECO:0000259" key="2">
    <source>
        <dbReference type="Pfam" id="PF12158"/>
    </source>
</evidence>
<evidence type="ECO:0000313" key="4">
    <source>
        <dbReference type="EMBL" id="WQG90539.1"/>
    </source>
</evidence>
<accession>A0A1K1T1N8</accession>
<dbReference type="Pfam" id="PF12158">
    <property type="entry name" value="DUF3592"/>
    <property type="match status" value="1"/>
</dbReference>
<keyword evidence="1" id="KW-0472">Membrane</keyword>
<name>A0A1K1T1N8_9BACT</name>
<proteinExistence type="predicted"/>
<dbReference type="AlphaFoldDB" id="A0A1K1T1N8"/>
<sequence>MMLKKLIEQNNNEKIVMAVFTMLFLAFGLWMGNQRANRLYEDGYWTNGVIVERSTDYKGRLAFNYEFYVNGKKYDNQASGMGIRPEMYREFIGKSLPVVYNSKDPSESDMLLRPIDFSSHGRELPDSLFWILSCVEE</sequence>
<keyword evidence="1" id="KW-1133">Transmembrane helix</keyword>
<dbReference type="InterPro" id="IPR021994">
    <property type="entry name" value="DUF3592"/>
</dbReference>
<dbReference type="Proteomes" id="UP000183788">
    <property type="component" value="Unassembled WGS sequence"/>
</dbReference>
<dbReference type="EMBL" id="FPIZ01000049">
    <property type="protein sequence ID" value="SFW90483.1"/>
    <property type="molecule type" value="Genomic_DNA"/>
</dbReference>